<gene>
    <name evidence="3" type="ORF">SCLO_1008160</name>
</gene>
<evidence type="ECO:0000259" key="1">
    <source>
        <dbReference type="Pfam" id="PF00534"/>
    </source>
</evidence>
<dbReference type="Pfam" id="PF00534">
    <property type="entry name" value="Glycos_transf_1"/>
    <property type="match status" value="1"/>
</dbReference>
<dbReference type="InterPro" id="IPR028098">
    <property type="entry name" value="Glyco_trans_4-like_N"/>
</dbReference>
<organism evidence="3 4">
    <name type="scientific">Sphingobium cloacae</name>
    <dbReference type="NCBI Taxonomy" id="120107"/>
    <lineage>
        <taxon>Bacteria</taxon>
        <taxon>Pseudomonadati</taxon>
        <taxon>Pseudomonadota</taxon>
        <taxon>Alphaproteobacteria</taxon>
        <taxon>Sphingomonadales</taxon>
        <taxon>Sphingomonadaceae</taxon>
        <taxon>Sphingobium</taxon>
    </lineage>
</organism>
<sequence length="380" mass="41277">MADGSSRPPRLLHVHGSFSLGGKEARAVRLMNLWGGRAHHSIVSAAPDAMDAREAIDPAIRVDFPTPPPLAGKPDPRRFRQIARFLQGFDLILTYNWGAMDAAISHRLATSFMVLPPLIHHEDGFNADEAHGLKPRRNLYRRFALQRAEALVVPSIRLETIARQVWRQPAQKVHLIRNGIDVARYAAPPSPGAIPVLRRSPGKLLVGTLAGLRPVKNIPRLVRAVAAHRDRLQLVVVGEGPERDAILAEAAAHGLDDICLAGFMSDPWRFVGLFDIFALSSDSEQFPISLVEAMAAGVPVAAMDVGDVANMVAPENRPFIVRDEGQLGASLGALADDAGLRARLGIANRERAAHDFDEARMVDAYATLYGKALAQPGILR</sequence>
<dbReference type="Gene3D" id="3.40.50.2000">
    <property type="entry name" value="Glycogen Phosphorylase B"/>
    <property type="match status" value="2"/>
</dbReference>
<name>A0A1E1EZZ9_9SPHN</name>
<evidence type="ECO:0000259" key="2">
    <source>
        <dbReference type="Pfam" id="PF13439"/>
    </source>
</evidence>
<dbReference type="KEGG" id="sclo:SCLO_1008160"/>
<dbReference type="Proteomes" id="UP000218272">
    <property type="component" value="Chromosome SCLO_1"/>
</dbReference>
<dbReference type="Pfam" id="PF13439">
    <property type="entry name" value="Glyco_transf_4"/>
    <property type="match status" value="1"/>
</dbReference>
<dbReference type="GO" id="GO:0016757">
    <property type="term" value="F:glycosyltransferase activity"/>
    <property type="evidence" value="ECO:0007669"/>
    <property type="project" value="InterPro"/>
</dbReference>
<feature type="domain" description="Glycosyl transferase family 1" evidence="1">
    <location>
        <begin position="201"/>
        <end position="350"/>
    </location>
</feature>
<reference evidence="3 4" key="1">
    <citation type="submission" date="2016-10" db="EMBL/GenBank/DDBJ databases">
        <title>Complete Genome Sequence of the Nonylphenol-Degrading Bacterium Sphingobium cloacae JCM 10874T.</title>
        <authorList>
            <person name="Ootsuka M."/>
            <person name="Nishizawa T."/>
            <person name="Ohta H."/>
        </authorList>
    </citation>
    <scope>NUCLEOTIDE SEQUENCE [LARGE SCALE GENOMIC DNA]</scope>
    <source>
        <strain evidence="3 4">JCM 10874</strain>
    </source>
</reference>
<dbReference type="EMBL" id="AP017655">
    <property type="protein sequence ID" value="BAV63856.1"/>
    <property type="molecule type" value="Genomic_DNA"/>
</dbReference>
<dbReference type="PANTHER" id="PTHR12526:SF630">
    <property type="entry name" value="GLYCOSYLTRANSFERASE"/>
    <property type="match status" value="1"/>
</dbReference>
<accession>A0A1E1EZZ9</accession>
<keyword evidence="3" id="KW-0808">Transferase</keyword>
<dbReference type="InterPro" id="IPR001296">
    <property type="entry name" value="Glyco_trans_1"/>
</dbReference>
<evidence type="ECO:0000313" key="3">
    <source>
        <dbReference type="EMBL" id="BAV63856.1"/>
    </source>
</evidence>
<proteinExistence type="predicted"/>
<dbReference type="AlphaFoldDB" id="A0A1E1EZZ9"/>
<dbReference type="SUPFAM" id="SSF53756">
    <property type="entry name" value="UDP-Glycosyltransferase/glycogen phosphorylase"/>
    <property type="match status" value="1"/>
</dbReference>
<feature type="domain" description="Glycosyltransferase subfamily 4-like N-terminal" evidence="2">
    <location>
        <begin position="21"/>
        <end position="184"/>
    </location>
</feature>
<dbReference type="OrthoDB" id="9790710at2"/>
<evidence type="ECO:0000313" key="4">
    <source>
        <dbReference type="Proteomes" id="UP000218272"/>
    </source>
</evidence>
<protein>
    <submittedName>
        <fullName evidence="3">Glycosyl transferase family 1</fullName>
    </submittedName>
</protein>
<dbReference type="RefSeq" id="WP_066514297.1">
    <property type="nucleotide sequence ID" value="NZ_AP017655.1"/>
</dbReference>
<keyword evidence="4" id="KW-1185">Reference proteome</keyword>
<dbReference type="PANTHER" id="PTHR12526">
    <property type="entry name" value="GLYCOSYLTRANSFERASE"/>
    <property type="match status" value="1"/>
</dbReference>